<dbReference type="AlphaFoldDB" id="A0A1H8Z973"/>
<dbReference type="InterPro" id="IPR009506">
    <property type="entry name" value="YjiS-like"/>
</dbReference>
<name>A0A1H8Z973_9RHOB</name>
<dbReference type="RefSeq" id="WP_090267527.1">
    <property type="nucleotide sequence ID" value="NZ_FOEP01000001.1"/>
</dbReference>
<proteinExistence type="predicted"/>
<sequence length="77" mass="8743">MSQQPALHAAQIITYDLGQPAPVVARWALMFAVTVTKWDCRHRTRKALAKLTPEQLHDIGIARDAAYTEAARPFWRD</sequence>
<dbReference type="OrthoDB" id="8005167at2"/>
<gene>
    <name evidence="2" type="ORF">SAMN04488092_101349</name>
</gene>
<dbReference type="Proteomes" id="UP000198634">
    <property type="component" value="Unassembled WGS sequence"/>
</dbReference>
<dbReference type="EMBL" id="FOEP01000001">
    <property type="protein sequence ID" value="SEP60946.1"/>
    <property type="molecule type" value="Genomic_DNA"/>
</dbReference>
<keyword evidence="3" id="KW-1185">Reference proteome</keyword>
<reference evidence="2 3" key="1">
    <citation type="submission" date="2016-10" db="EMBL/GenBank/DDBJ databases">
        <authorList>
            <person name="de Groot N.N."/>
        </authorList>
    </citation>
    <scope>NUCLEOTIDE SEQUENCE [LARGE SCALE GENOMIC DNA]</scope>
    <source>
        <strain evidence="2 3">DSM 22007</strain>
    </source>
</reference>
<dbReference type="Pfam" id="PF06568">
    <property type="entry name" value="YjiS-like"/>
    <property type="match status" value="1"/>
</dbReference>
<evidence type="ECO:0000259" key="1">
    <source>
        <dbReference type="Pfam" id="PF06568"/>
    </source>
</evidence>
<evidence type="ECO:0000313" key="3">
    <source>
        <dbReference type="Proteomes" id="UP000198634"/>
    </source>
</evidence>
<accession>A0A1H8Z973</accession>
<organism evidence="2 3">
    <name type="scientific">Thalassovita taeanensis</name>
    <dbReference type="NCBI Taxonomy" id="657014"/>
    <lineage>
        <taxon>Bacteria</taxon>
        <taxon>Pseudomonadati</taxon>
        <taxon>Pseudomonadota</taxon>
        <taxon>Alphaproteobacteria</taxon>
        <taxon>Rhodobacterales</taxon>
        <taxon>Roseobacteraceae</taxon>
        <taxon>Thalassovita</taxon>
    </lineage>
</organism>
<protein>
    <recommendedName>
        <fullName evidence="1">YjiS-like domain-containing protein</fullName>
    </recommendedName>
</protein>
<evidence type="ECO:0000313" key="2">
    <source>
        <dbReference type="EMBL" id="SEP60946.1"/>
    </source>
</evidence>
<feature type="domain" description="YjiS-like" evidence="1">
    <location>
        <begin position="35"/>
        <end position="66"/>
    </location>
</feature>